<dbReference type="EC" id="3.1.1.-" evidence="1"/>
<sequence length="351" mass="39701">MPENTKFRILSIDGGGLRGIIPLQVIKQIEQLTGEPIHKSFDLIAGTSTGGLLACALTLQDYESLETDTRKYTLEQIESIYKERGKEIFPKTTGYFKRKVDDLRKLFNPQFDVTNLEKVLLDYFGDNRITSCLRPIFISSYNIHRNLPVFFTTREASIFPDKNSKLIEICRATSAAPTYFASHNFKYNSENIICVDGGVIMNNPSIGALIEVLGNSDYKHYKVNGKNLQLKDISILSLGTGRANKMLNSNDSKNWGRLNWIKPIIDISTGGPVKIAHQQIETIYKSSGLDKNYLRIDIDIDEEFSEMSDSSDTTMKYLLNEVNSQITNNHTLLFKLDLFLKESGIEISTNE</sequence>
<reference evidence="1" key="1">
    <citation type="submission" date="2019-09" db="EMBL/GenBank/DDBJ databases">
        <authorList>
            <person name="Rodrigo-Torres L."/>
            <person name="Arahal R. D."/>
            <person name="Lucena T."/>
        </authorList>
    </citation>
    <scope>NUCLEOTIDE SEQUENCE</scope>
    <source>
        <strain evidence="1">ISS653</strain>
    </source>
</reference>
<keyword evidence="1" id="KW-0378">Hydrolase</keyword>
<name>A0AC61Y9K5_9FLAO</name>
<evidence type="ECO:0000313" key="2">
    <source>
        <dbReference type="Proteomes" id="UP000356253"/>
    </source>
</evidence>
<dbReference type="EMBL" id="CABVMM010000008">
    <property type="protein sequence ID" value="VVV00865.1"/>
    <property type="molecule type" value="Genomic_DNA"/>
</dbReference>
<comment type="caution">
    <text evidence="1">The sequence shown here is derived from an EMBL/GenBank/DDBJ whole genome shotgun (WGS) entry which is preliminary data.</text>
</comment>
<accession>A0AC61Y9K5</accession>
<evidence type="ECO:0000313" key="1">
    <source>
        <dbReference type="EMBL" id="VVV00865.1"/>
    </source>
</evidence>
<protein>
    <submittedName>
        <fullName evidence="1">Sporulation hydrolase CotR</fullName>
        <ecNumber evidence="1">3.1.1.-</ecNumber>
    </submittedName>
</protein>
<organism evidence="1 2">
    <name type="scientific">Mesonia oceanica</name>
    <dbReference type="NCBI Taxonomy" id="2687242"/>
    <lineage>
        <taxon>Bacteria</taxon>
        <taxon>Pseudomonadati</taxon>
        <taxon>Bacteroidota</taxon>
        <taxon>Flavobacteriia</taxon>
        <taxon>Flavobacteriales</taxon>
        <taxon>Flavobacteriaceae</taxon>
        <taxon>Mesonia</taxon>
    </lineage>
</organism>
<gene>
    <name evidence="1" type="primary">cotR</name>
    <name evidence="1" type="ORF">FVB9532_02141</name>
</gene>
<proteinExistence type="predicted"/>
<dbReference type="Proteomes" id="UP000356253">
    <property type="component" value="Unassembled WGS sequence"/>
</dbReference>
<keyword evidence="2" id="KW-1185">Reference proteome</keyword>